<evidence type="ECO:0000256" key="3">
    <source>
        <dbReference type="ARBA" id="ARBA00022679"/>
    </source>
</evidence>
<protein>
    <recommendedName>
        <fullName evidence="1">non-specific serine/threonine protein kinase</fullName>
        <ecNumber evidence="1">2.7.11.1</ecNumber>
    </recommendedName>
</protein>
<keyword evidence="6" id="KW-0067">ATP-binding</keyword>
<name>A0A843TYS6_COLES</name>
<dbReference type="EMBL" id="NMUH01000221">
    <property type="protein sequence ID" value="MQL74730.1"/>
    <property type="molecule type" value="Genomic_DNA"/>
</dbReference>
<organism evidence="10 11">
    <name type="scientific">Colocasia esculenta</name>
    <name type="common">Wild taro</name>
    <name type="synonym">Arum esculentum</name>
    <dbReference type="NCBI Taxonomy" id="4460"/>
    <lineage>
        <taxon>Eukaryota</taxon>
        <taxon>Viridiplantae</taxon>
        <taxon>Streptophyta</taxon>
        <taxon>Embryophyta</taxon>
        <taxon>Tracheophyta</taxon>
        <taxon>Spermatophyta</taxon>
        <taxon>Magnoliopsida</taxon>
        <taxon>Liliopsida</taxon>
        <taxon>Araceae</taxon>
        <taxon>Aroideae</taxon>
        <taxon>Colocasieae</taxon>
        <taxon>Colocasia</taxon>
    </lineage>
</organism>
<sequence>MTTGFFFLPAGSLGSHDRAAWEDSVTSPHSRHCCMPLLQVARRGCRYSQFFDVYGNLKYIVELNSCPMAEVLEGSCGFSRRDADAMAKFLLPMLAYDPVQRPKPHHLLHDPWLKASADAGAEEDAFPCPLSEPSETVTNRLLIEKEEGQQRKPIGAGEDGPGEGGGGRRDEPEEEEDVFDVDDIKLVLGSLGRDRRLTEEEGKAVEPEISEAGH</sequence>
<dbReference type="AlphaFoldDB" id="A0A843TYS6"/>
<keyword evidence="3" id="KW-0808">Transferase</keyword>
<dbReference type="Gene3D" id="1.10.510.10">
    <property type="entry name" value="Transferase(Phosphotransferase) domain 1"/>
    <property type="match status" value="1"/>
</dbReference>
<accession>A0A843TYS6</accession>
<dbReference type="GO" id="GO:0050684">
    <property type="term" value="P:regulation of mRNA processing"/>
    <property type="evidence" value="ECO:0007669"/>
    <property type="project" value="TreeGrafter"/>
</dbReference>
<dbReference type="GO" id="GO:0005524">
    <property type="term" value="F:ATP binding"/>
    <property type="evidence" value="ECO:0007669"/>
    <property type="project" value="UniProtKB-KW"/>
</dbReference>
<evidence type="ECO:0000256" key="2">
    <source>
        <dbReference type="ARBA" id="ARBA00022527"/>
    </source>
</evidence>
<dbReference type="InterPro" id="IPR051334">
    <property type="entry name" value="SRPK"/>
</dbReference>
<reference evidence="10" key="1">
    <citation type="submission" date="2017-07" db="EMBL/GenBank/DDBJ databases">
        <title>Taro Niue Genome Assembly and Annotation.</title>
        <authorList>
            <person name="Atibalentja N."/>
            <person name="Keating K."/>
            <person name="Fields C.J."/>
        </authorList>
    </citation>
    <scope>NUCLEOTIDE SEQUENCE</scope>
    <source>
        <strain evidence="10">Niue_2</strain>
        <tissue evidence="10">Leaf</tissue>
    </source>
</reference>
<keyword evidence="4" id="KW-0547">Nucleotide-binding</keyword>
<gene>
    <name evidence="10" type="ORF">Taro_007125</name>
</gene>
<dbReference type="PANTHER" id="PTHR47634:SF9">
    <property type="entry name" value="PROTEIN KINASE DOMAIN-CONTAINING PROTEIN-RELATED"/>
    <property type="match status" value="1"/>
</dbReference>
<comment type="caution">
    <text evidence="10">The sequence shown here is derived from an EMBL/GenBank/DDBJ whole genome shotgun (WGS) entry which is preliminary data.</text>
</comment>
<evidence type="ECO:0000256" key="4">
    <source>
        <dbReference type="ARBA" id="ARBA00022741"/>
    </source>
</evidence>
<proteinExistence type="predicted"/>
<evidence type="ECO:0000256" key="8">
    <source>
        <dbReference type="ARBA" id="ARBA00048679"/>
    </source>
</evidence>
<feature type="compositionally biased region" description="Basic and acidic residues" evidence="9">
    <location>
        <begin position="192"/>
        <end position="214"/>
    </location>
</feature>
<dbReference type="PANTHER" id="PTHR47634">
    <property type="entry name" value="PROTEIN KINASE DOMAIN-CONTAINING PROTEIN-RELATED"/>
    <property type="match status" value="1"/>
</dbReference>
<evidence type="ECO:0000256" key="5">
    <source>
        <dbReference type="ARBA" id="ARBA00022777"/>
    </source>
</evidence>
<dbReference type="GO" id="GO:0004674">
    <property type="term" value="F:protein serine/threonine kinase activity"/>
    <property type="evidence" value="ECO:0007669"/>
    <property type="project" value="UniProtKB-KW"/>
</dbReference>
<evidence type="ECO:0000313" key="10">
    <source>
        <dbReference type="EMBL" id="MQL74730.1"/>
    </source>
</evidence>
<dbReference type="InterPro" id="IPR011009">
    <property type="entry name" value="Kinase-like_dom_sf"/>
</dbReference>
<comment type="catalytic activity">
    <reaction evidence="8">
        <text>L-seryl-[protein] + ATP = O-phospho-L-seryl-[protein] + ADP + H(+)</text>
        <dbReference type="Rhea" id="RHEA:17989"/>
        <dbReference type="Rhea" id="RHEA-COMP:9863"/>
        <dbReference type="Rhea" id="RHEA-COMP:11604"/>
        <dbReference type="ChEBI" id="CHEBI:15378"/>
        <dbReference type="ChEBI" id="CHEBI:29999"/>
        <dbReference type="ChEBI" id="CHEBI:30616"/>
        <dbReference type="ChEBI" id="CHEBI:83421"/>
        <dbReference type="ChEBI" id="CHEBI:456216"/>
        <dbReference type="EC" id="2.7.11.1"/>
    </reaction>
</comment>
<evidence type="ECO:0000313" key="11">
    <source>
        <dbReference type="Proteomes" id="UP000652761"/>
    </source>
</evidence>
<dbReference type="GO" id="GO:0000245">
    <property type="term" value="P:spliceosomal complex assembly"/>
    <property type="evidence" value="ECO:0007669"/>
    <property type="project" value="TreeGrafter"/>
</dbReference>
<evidence type="ECO:0000256" key="9">
    <source>
        <dbReference type="SAM" id="MobiDB-lite"/>
    </source>
</evidence>
<evidence type="ECO:0000256" key="6">
    <source>
        <dbReference type="ARBA" id="ARBA00022840"/>
    </source>
</evidence>
<keyword evidence="5" id="KW-0418">Kinase</keyword>
<feature type="compositionally biased region" description="Acidic residues" evidence="9">
    <location>
        <begin position="172"/>
        <end position="181"/>
    </location>
</feature>
<evidence type="ECO:0000256" key="1">
    <source>
        <dbReference type="ARBA" id="ARBA00012513"/>
    </source>
</evidence>
<keyword evidence="2" id="KW-0723">Serine/threonine-protein kinase</keyword>
<evidence type="ECO:0000256" key="7">
    <source>
        <dbReference type="ARBA" id="ARBA00047899"/>
    </source>
</evidence>
<dbReference type="EC" id="2.7.11.1" evidence="1"/>
<dbReference type="Proteomes" id="UP000652761">
    <property type="component" value="Unassembled WGS sequence"/>
</dbReference>
<dbReference type="SUPFAM" id="SSF56112">
    <property type="entry name" value="Protein kinase-like (PK-like)"/>
    <property type="match status" value="1"/>
</dbReference>
<keyword evidence="11" id="KW-1185">Reference proteome</keyword>
<feature type="region of interest" description="Disordered" evidence="9">
    <location>
        <begin position="145"/>
        <end position="214"/>
    </location>
</feature>
<comment type="catalytic activity">
    <reaction evidence="7">
        <text>L-threonyl-[protein] + ATP = O-phospho-L-threonyl-[protein] + ADP + H(+)</text>
        <dbReference type="Rhea" id="RHEA:46608"/>
        <dbReference type="Rhea" id="RHEA-COMP:11060"/>
        <dbReference type="Rhea" id="RHEA-COMP:11605"/>
        <dbReference type="ChEBI" id="CHEBI:15378"/>
        <dbReference type="ChEBI" id="CHEBI:30013"/>
        <dbReference type="ChEBI" id="CHEBI:30616"/>
        <dbReference type="ChEBI" id="CHEBI:61977"/>
        <dbReference type="ChEBI" id="CHEBI:456216"/>
        <dbReference type="EC" id="2.7.11.1"/>
    </reaction>
</comment>